<dbReference type="EMBL" id="CP089983">
    <property type="protein sequence ID" value="WXB00718.1"/>
    <property type="molecule type" value="Genomic_DNA"/>
</dbReference>
<keyword evidence="1" id="KW-0645">Protease</keyword>
<evidence type="ECO:0000256" key="1">
    <source>
        <dbReference type="ARBA" id="ARBA00022670"/>
    </source>
</evidence>
<evidence type="ECO:0000256" key="3">
    <source>
        <dbReference type="ARBA" id="ARBA00022801"/>
    </source>
</evidence>
<evidence type="ECO:0000313" key="6">
    <source>
        <dbReference type="Proteomes" id="UP001374803"/>
    </source>
</evidence>
<keyword evidence="6" id="KW-1185">Reference proteome</keyword>
<dbReference type="Proteomes" id="UP001374803">
    <property type="component" value="Chromosome"/>
</dbReference>
<proteinExistence type="predicted"/>
<dbReference type="Gene3D" id="3.40.50.1820">
    <property type="entry name" value="alpha/beta hydrolase"/>
    <property type="match status" value="1"/>
</dbReference>
<keyword evidence="2 4" id="KW-0732">Signal</keyword>
<dbReference type="PANTHER" id="PTHR11010">
    <property type="entry name" value="PROTEASE S28 PRO-X CARBOXYPEPTIDASE-RELATED"/>
    <property type="match status" value="1"/>
</dbReference>
<dbReference type="InterPro" id="IPR008761">
    <property type="entry name" value="Peptidase_S37"/>
</dbReference>
<feature type="chain" id="PRO_5046291512" evidence="4">
    <location>
        <begin position="23"/>
        <end position="491"/>
    </location>
</feature>
<dbReference type="Pfam" id="PF05576">
    <property type="entry name" value="Peptidase_S37"/>
    <property type="match status" value="1"/>
</dbReference>
<name>A0ABZ2KSP0_9BACT</name>
<dbReference type="PANTHER" id="PTHR11010:SF38">
    <property type="entry name" value="LYSOSOMAL PRO-X CARBOXYPEPTIDASE"/>
    <property type="match status" value="1"/>
</dbReference>
<dbReference type="SUPFAM" id="SSF53474">
    <property type="entry name" value="alpha/beta-Hydrolases"/>
    <property type="match status" value="1"/>
</dbReference>
<evidence type="ECO:0000313" key="5">
    <source>
        <dbReference type="EMBL" id="WXB00718.1"/>
    </source>
</evidence>
<evidence type="ECO:0000256" key="4">
    <source>
        <dbReference type="SAM" id="SignalP"/>
    </source>
</evidence>
<dbReference type="RefSeq" id="WP_394830319.1">
    <property type="nucleotide sequence ID" value="NZ_CP089929.1"/>
</dbReference>
<evidence type="ECO:0000256" key="2">
    <source>
        <dbReference type="ARBA" id="ARBA00022729"/>
    </source>
</evidence>
<protein>
    <submittedName>
        <fullName evidence="5">Uncharacterized protein</fullName>
    </submittedName>
</protein>
<organism evidence="5 6">
    <name type="scientific">Pendulispora rubella</name>
    <dbReference type="NCBI Taxonomy" id="2741070"/>
    <lineage>
        <taxon>Bacteria</taxon>
        <taxon>Pseudomonadati</taxon>
        <taxon>Myxococcota</taxon>
        <taxon>Myxococcia</taxon>
        <taxon>Myxococcales</taxon>
        <taxon>Sorangiineae</taxon>
        <taxon>Pendulisporaceae</taxon>
        <taxon>Pendulispora</taxon>
    </lineage>
</organism>
<dbReference type="PROSITE" id="PS51257">
    <property type="entry name" value="PROKAR_LIPOPROTEIN"/>
    <property type="match status" value="1"/>
</dbReference>
<feature type="signal peptide" evidence="4">
    <location>
        <begin position="1"/>
        <end position="22"/>
    </location>
</feature>
<keyword evidence="3" id="KW-0378">Hydrolase</keyword>
<sequence length="491" mass="54943">MRLSTSLRGTLAFGALTALVSACSSETATESSIGETTLAAVPAASDDILADLRNTPGVGNVQELTSPIPDTRYFLGTFEQPIDHRDPDGPKFTQRFTFLYRSRQRPTVLAPEGYGIALNPYFLDEPTYLLAANRLQIEHRFFGPSTPPALDWTKLDVYQAAADQHRLVQAIRPLVPRKWLSTGGSKGGVTATFHRYFYPDDVWATIAYVAPTSYGRADPAYIDFLEHVGDAACRDKLKAFQTELLRRRPEIETRMADEAAAAGDGYQRLGIHKALDFTVTEAPFIFWQYLPNGNCVNVPAATASTDELYAFLSKIYGQVYDEYGDASLDYYAAYYYQAATELGAPGYDYSHMRGLLTPHFRDAPQDIPPLDIEKRFHPATVPVLAHWVRARGERMLYLYGGNDPWSSRPFEVRARNDSYRYIVPNGNHRSLISYLPEDEKRAAFQTLSRWMDTPITPLPFPTSLDATGGDATGGLPVESPAMWRRYHPRGH</sequence>
<gene>
    <name evidence="5" type="ORF">LVJ94_27810</name>
</gene>
<reference evidence="5" key="1">
    <citation type="submission" date="2021-12" db="EMBL/GenBank/DDBJ databases">
        <title>Discovery of the Pendulisporaceae a myxobacterial family with distinct sporulation behavior and unique specialized metabolism.</title>
        <authorList>
            <person name="Garcia R."/>
            <person name="Popoff A."/>
            <person name="Bader C.D."/>
            <person name="Loehr J."/>
            <person name="Walesch S."/>
            <person name="Walt C."/>
            <person name="Boldt J."/>
            <person name="Bunk B."/>
            <person name="Haeckl F.J.F.P.J."/>
            <person name="Gunesch A.P."/>
            <person name="Birkelbach J."/>
            <person name="Nuebel U."/>
            <person name="Pietschmann T."/>
            <person name="Bach T."/>
            <person name="Mueller R."/>
        </authorList>
    </citation>
    <scope>NUCLEOTIDE SEQUENCE</scope>
    <source>
        <strain evidence="5">MSr11367</strain>
    </source>
</reference>
<dbReference type="InterPro" id="IPR029058">
    <property type="entry name" value="AB_hydrolase_fold"/>
</dbReference>
<accession>A0ABZ2KSP0</accession>